<keyword evidence="4" id="KW-1185">Reference proteome</keyword>
<organism evidence="3 4">
    <name type="scientific">Clostridium ragsdalei P11</name>
    <dbReference type="NCBI Taxonomy" id="1353534"/>
    <lineage>
        <taxon>Bacteria</taxon>
        <taxon>Bacillati</taxon>
        <taxon>Bacillota</taxon>
        <taxon>Clostridia</taxon>
        <taxon>Eubacteriales</taxon>
        <taxon>Clostridiaceae</taxon>
        <taxon>Clostridium</taxon>
    </lineage>
</organism>
<dbReference type="AlphaFoldDB" id="A0A1A6B260"/>
<feature type="transmembrane region" description="Helical" evidence="2">
    <location>
        <begin position="76"/>
        <end position="92"/>
    </location>
</feature>
<reference evidence="3 4" key="1">
    <citation type="journal article" date="2012" name="Front. Microbiol.">
        <title>Draft Genome Sequence of the Virulent Strain 01-B526 of the Fish Pathogen Aeromonas salmonicida.</title>
        <authorList>
            <person name="Charette S.J."/>
            <person name="Brochu F."/>
            <person name="Boyle B."/>
            <person name="Filion G."/>
            <person name="Tanaka K.H."/>
            <person name="Derome N."/>
        </authorList>
    </citation>
    <scope>NUCLEOTIDE SEQUENCE [LARGE SCALE GENOMIC DNA]</scope>
    <source>
        <strain evidence="3 4">P11</strain>
    </source>
</reference>
<protein>
    <submittedName>
        <fullName evidence="3">Uncharacterized protein</fullName>
    </submittedName>
</protein>
<dbReference type="RefSeq" id="WP_065076953.1">
    <property type="nucleotide sequence ID" value="NZ_LROS01000005.1"/>
</dbReference>
<evidence type="ECO:0000256" key="2">
    <source>
        <dbReference type="SAM" id="Phobius"/>
    </source>
</evidence>
<feature type="region of interest" description="Disordered" evidence="1">
    <location>
        <begin position="1"/>
        <end position="27"/>
    </location>
</feature>
<proteinExistence type="predicted"/>
<evidence type="ECO:0000313" key="3">
    <source>
        <dbReference type="EMBL" id="OBR96419.1"/>
    </source>
</evidence>
<evidence type="ECO:0000256" key="1">
    <source>
        <dbReference type="SAM" id="MobiDB-lite"/>
    </source>
</evidence>
<name>A0A1A6B260_9CLOT</name>
<keyword evidence="2" id="KW-0812">Transmembrane</keyword>
<feature type="compositionally biased region" description="Acidic residues" evidence="1">
    <location>
        <begin position="48"/>
        <end position="57"/>
    </location>
</feature>
<keyword evidence="2" id="KW-1133">Transmembrane helix</keyword>
<evidence type="ECO:0000313" key="4">
    <source>
        <dbReference type="Proteomes" id="UP000093954"/>
    </source>
</evidence>
<gene>
    <name evidence="3" type="ORF">CLRAG_05480</name>
</gene>
<dbReference type="EMBL" id="LROS01000005">
    <property type="protein sequence ID" value="OBR96419.1"/>
    <property type="molecule type" value="Genomic_DNA"/>
</dbReference>
<sequence length="97" mass="12099">MNTNQNNSNDKEENTQYYDRTDKDTYASSPAYYCPVYNCPYNPEMMDEEDDFTESGDDLYRQRGRRRRRRRRRRHRMPYSPFIFPIVFPLDFDDWDW</sequence>
<dbReference type="Proteomes" id="UP000093954">
    <property type="component" value="Unassembled WGS sequence"/>
</dbReference>
<feature type="compositionally biased region" description="Basic and acidic residues" evidence="1">
    <location>
        <begin position="9"/>
        <end position="25"/>
    </location>
</feature>
<feature type="region of interest" description="Disordered" evidence="1">
    <location>
        <begin position="48"/>
        <end position="72"/>
    </location>
</feature>
<accession>A0A1A6B260</accession>
<comment type="caution">
    <text evidence="3">The sequence shown here is derived from an EMBL/GenBank/DDBJ whole genome shotgun (WGS) entry which is preliminary data.</text>
</comment>
<keyword evidence="2" id="KW-0472">Membrane</keyword>
<dbReference type="PATRIC" id="fig|1353534.3.peg.552"/>
<feature type="compositionally biased region" description="Basic residues" evidence="1">
    <location>
        <begin position="62"/>
        <end position="72"/>
    </location>
</feature>